<name>A0A0W1R7X6_9EURY</name>
<dbReference type="Proteomes" id="UP000054387">
    <property type="component" value="Unassembled WGS sequence"/>
</dbReference>
<gene>
    <name evidence="2" type="ORF">AUR64_17335</name>
</gene>
<dbReference type="EMBL" id="LOPU01000029">
    <property type="protein sequence ID" value="KTG09530.1"/>
    <property type="molecule type" value="Genomic_DNA"/>
</dbReference>
<accession>A0A0W1R7X6</accession>
<evidence type="ECO:0000259" key="1">
    <source>
        <dbReference type="Pfam" id="PF12183"/>
    </source>
</evidence>
<keyword evidence="3" id="KW-1185">Reference proteome</keyword>
<dbReference type="InterPro" id="IPR022009">
    <property type="entry name" value="Resctriction_endonuc_II_NotI"/>
</dbReference>
<dbReference type="AlphaFoldDB" id="A0A0W1R7X6"/>
<sequence>MQPDIEKYPVEFYGEFYANREEAKKGMEDDHCPFVDGTCKKRRKSEGESIGTCAVGYRGQGQAEYKPHCICPHRFETPEVLNEIESLFVNEGEYFATPEVPLQGTSIDYVAGKRADDGTVIDFAGVEIQALDTTGSVWNHREAYFDDDADMEDVSKNYGINWAMSLTKTMMQQAYKKGQTFGEWGENLIFLVQDVSIDYIRDNYDASGLRSARKDDPVHFYSYRMDYNHETDNYEWAIDEKLSADIDGVTDMMVPPDDDAPPTRKEFCDTIEKRF</sequence>
<proteinExistence type="predicted"/>
<reference evidence="2 3" key="1">
    <citation type="submission" date="2015-12" db="EMBL/GenBank/DDBJ databases">
        <title>Haloprofundus marisrubri gen. nov., sp. nov., an extremely halophilic archaeon isolated from the Discovery deep brine-seawater interface in the Red Sea.</title>
        <authorList>
            <person name="Zhang G."/>
            <person name="Stingl U."/>
            <person name="Rashid M."/>
        </authorList>
    </citation>
    <scope>NUCLEOTIDE SEQUENCE [LARGE SCALE GENOMIC DNA]</scope>
    <source>
        <strain evidence="2 3">SB9</strain>
    </source>
</reference>
<comment type="caution">
    <text evidence="2">The sequence shown here is derived from an EMBL/GenBank/DDBJ whole genome shotgun (WGS) entry which is preliminary data.</text>
</comment>
<organism evidence="2 3">
    <name type="scientific">Haloprofundus marisrubri</name>
    <dbReference type="NCBI Taxonomy" id="1514971"/>
    <lineage>
        <taxon>Archaea</taxon>
        <taxon>Methanobacteriati</taxon>
        <taxon>Methanobacteriota</taxon>
        <taxon>Stenosarchaea group</taxon>
        <taxon>Halobacteria</taxon>
        <taxon>Halobacteriales</taxon>
        <taxon>Haloferacaceae</taxon>
        <taxon>Haloprofundus</taxon>
    </lineage>
</organism>
<protein>
    <recommendedName>
        <fullName evidence="1">Restriction endonuclease type II NotI domain-containing protein</fullName>
    </recommendedName>
</protein>
<dbReference type="RefSeq" id="WP_058582682.1">
    <property type="nucleotide sequence ID" value="NZ_LOPU01000029.1"/>
</dbReference>
<dbReference type="OrthoDB" id="373414at2157"/>
<feature type="domain" description="Restriction endonuclease type II NotI" evidence="1">
    <location>
        <begin position="28"/>
        <end position="193"/>
    </location>
</feature>
<evidence type="ECO:0000313" key="3">
    <source>
        <dbReference type="Proteomes" id="UP000054387"/>
    </source>
</evidence>
<evidence type="ECO:0000313" key="2">
    <source>
        <dbReference type="EMBL" id="KTG09530.1"/>
    </source>
</evidence>
<dbReference type="Pfam" id="PF12183">
    <property type="entry name" value="NotI"/>
    <property type="match status" value="1"/>
</dbReference>